<dbReference type="NCBIfam" id="TIGR02443">
    <property type="entry name" value="YheV family putative zinc ribbon protein"/>
    <property type="match status" value="1"/>
</dbReference>
<dbReference type="GeneID" id="58045358"/>
<dbReference type="Pfam" id="PF09526">
    <property type="entry name" value="DUF2387"/>
    <property type="match status" value="1"/>
</dbReference>
<reference evidence="1 4" key="1">
    <citation type="submission" date="2015-03" db="EMBL/GenBank/DDBJ databases">
        <authorList>
            <person name="Murphy D."/>
        </authorList>
    </citation>
    <scope>NUCLEOTIDE SEQUENCE [LARGE SCALE GENOMIC DNA]</scope>
    <source>
        <strain evidence="1 4">BR165/97</strain>
    </source>
</reference>
<dbReference type="InterPro" id="IPR012658">
    <property type="entry name" value="YheV"/>
</dbReference>
<organism evidence="1 4">
    <name type="scientific">Yersinia intermedia</name>
    <dbReference type="NCBI Taxonomy" id="631"/>
    <lineage>
        <taxon>Bacteria</taxon>
        <taxon>Pseudomonadati</taxon>
        <taxon>Pseudomonadota</taxon>
        <taxon>Gammaproteobacteria</taxon>
        <taxon>Enterobacterales</taxon>
        <taxon>Yersiniaceae</taxon>
        <taxon>Yersinia</taxon>
    </lineage>
</organism>
<reference evidence="3 6" key="3">
    <citation type="submission" date="2019-11" db="EMBL/GenBank/DDBJ databases">
        <title>FDA dAtabase for Regulatory Grade micrObial Sequences (FDA-ARGOS): Supporting development and validation of Infectious Disease Dx tests.</title>
        <authorList>
            <person name="Patel R."/>
            <person name="Rucinski S."/>
            <person name="Tallon L."/>
            <person name="Sadzewicz L."/>
            <person name="Vavikolanu K."/>
            <person name="Mehta A."/>
            <person name="Aluvathingal J."/>
            <person name="Nadendla S."/>
            <person name="Nandy P."/>
            <person name="Geyer C."/>
            <person name="Yan Y."/>
            <person name="Sichtig H."/>
        </authorList>
    </citation>
    <scope>NUCLEOTIDE SEQUENCE [LARGE SCALE GENOMIC DNA]</scope>
    <source>
        <strain evidence="3 6">FDAARGOS_729</strain>
    </source>
</reference>
<evidence type="ECO:0000313" key="6">
    <source>
        <dbReference type="Proteomes" id="UP000424966"/>
    </source>
</evidence>
<sequence>MTSALNKTKTRKRFIAGAVCPKCKALDTLALWREDHVEVVECVKCGHHQRQTDEQVNQHVRPHEQVIGIFHPE</sequence>
<name>A0A0T9MB49_YERIN</name>
<evidence type="ECO:0000313" key="1">
    <source>
        <dbReference type="EMBL" id="CNF90726.1"/>
    </source>
</evidence>
<evidence type="ECO:0000313" key="3">
    <source>
        <dbReference type="EMBL" id="QGR69573.1"/>
    </source>
</evidence>
<accession>A0A0T9MB49</accession>
<dbReference type="EMBL" id="CP046294">
    <property type="protein sequence ID" value="QGR69573.1"/>
    <property type="molecule type" value="Genomic_DNA"/>
</dbReference>
<dbReference type="RefSeq" id="WP_032906619.1">
    <property type="nucleotide sequence ID" value="NZ_CABHXJ010000045.1"/>
</dbReference>
<dbReference type="STRING" id="631.CH53_1503"/>
<protein>
    <submittedName>
        <fullName evidence="1">Putative cytoplasmic protein, probably associated with Glutathione-regulated potassium-efflux</fullName>
    </submittedName>
    <submittedName>
        <fullName evidence="3">YheV family putative metal-binding protein</fullName>
    </submittedName>
</protein>
<dbReference type="EMBL" id="CPZJ01000009">
    <property type="protein sequence ID" value="CNF90726.1"/>
    <property type="molecule type" value="Genomic_DNA"/>
</dbReference>
<gene>
    <name evidence="2" type="ORF">CBW57_01810</name>
    <name evidence="1" type="ORF">ERS008530_02436</name>
    <name evidence="3" type="ORF">FOC37_03810</name>
</gene>
<reference evidence="2 5" key="2">
    <citation type="submission" date="2017-05" db="EMBL/GenBank/DDBJ databases">
        <title>Whole genome sequencing of Yersinia kristensenii.</title>
        <authorList>
            <person name="Campioni F."/>
        </authorList>
    </citation>
    <scope>NUCLEOTIDE SEQUENCE [LARGE SCALE GENOMIC DNA]</scope>
    <source>
        <strain evidence="2 5">CFSAN060536</strain>
    </source>
</reference>
<dbReference type="KEGG" id="yin:CH53_1503"/>
<dbReference type="Proteomes" id="UP000424966">
    <property type="component" value="Chromosome"/>
</dbReference>
<evidence type="ECO:0000313" key="5">
    <source>
        <dbReference type="Proteomes" id="UP000196440"/>
    </source>
</evidence>
<dbReference type="EMBL" id="NHOI01000002">
    <property type="protein sequence ID" value="OVZ90142.1"/>
    <property type="molecule type" value="Genomic_DNA"/>
</dbReference>
<proteinExistence type="predicted"/>
<dbReference type="AlphaFoldDB" id="A0A0T9MB49"/>
<dbReference type="Proteomes" id="UP000038750">
    <property type="component" value="Unassembled WGS sequence"/>
</dbReference>
<dbReference type="Proteomes" id="UP000196440">
    <property type="component" value="Unassembled WGS sequence"/>
</dbReference>
<dbReference type="OrthoDB" id="5881059at2"/>
<evidence type="ECO:0000313" key="2">
    <source>
        <dbReference type="EMBL" id="OVZ90142.1"/>
    </source>
</evidence>
<dbReference type="Gene3D" id="2.20.25.10">
    <property type="match status" value="1"/>
</dbReference>
<keyword evidence="6" id="KW-1185">Reference proteome</keyword>
<evidence type="ECO:0000313" key="4">
    <source>
        <dbReference type="Proteomes" id="UP000038750"/>
    </source>
</evidence>